<keyword evidence="5" id="KW-0963">Cytoplasm</keyword>
<proteinExistence type="inferred from homology"/>
<evidence type="ECO:0000313" key="9">
    <source>
        <dbReference type="EMBL" id="OHS96371.1"/>
    </source>
</evidence>
<organism evidence="9 10">
    <name type="scientific">Tritrichomonas foetus</name>
    <dbReference type="NCBI Taxonomy" id="1144522"/>
    <lineage>
        <taxon>Eukaryota</taxon>
        <taxon>Metamonada</taxon>
        <taxon>Parabasalia</taxon>
        <taxon>Tritrichomonadida</taxon>
        <taxon>Tritrichomonadidae</taxon>
        <taxon>Tritrichomonas</taxon>
    </lineage>
</organism>
<dbReference type="GO" id="GO:0005049">
    <property type="term" value="F:nuclear export signal receptor activity"/>
    <property type="evidence" value="ECO:0007669"/>
    <property type="project" value="InterPro"/>
</dbReference>
<dbReference type="GO" id="GO:0006611">
    <property type="term" value="P:protein export from nucleus"/>
    <property type="evidence" value="ECO:0007669"/>
    <property type="project" value="TreeGrafter"/>
</dbReference>
<keyword evidence="10" id="KW-1185">Reference proteome</keyword>
<evidence type="ECO:0000256" key="2">
    <source>
        <dbReference type="ARBA" id="ARBA00004496"/>
    </source>
</evidence>
<comment type="caution">
    <text evidence="9">The sequence shown here is derived from an EMBL/GenBank/DDBJ whole genome shotgun (WGS) entry which is preliminary data.</text>
</comment>
<feature type="coiled-coil region" evidence="8">
    <location>
        <begin position="458"/>
        <end position="485"/>
    </location>
</feature>
<evidence type="ECO:0000256" key="1">
    <source>
        <dbReference type="ARBA" id="ARBA00004123"/>
    </source>
</evidence>
<evidence type="ECO:0008006" key="11">
    <source>
        <dbReference type="Google" id="ProtNLM"/>
    </source>
</evidence>
<dbReference type="EMBL" id="MLAK01001182">
    <property type="protein sequence ID" value="OHS96371.1"/>
    <property type="molecule type" value="Genomic_DNA"/>
</dbReference>
<keyword evidence="7" id="KW-0539">Nucleus</keyword>
<dbReference type="AlphaFoldDB" id="A0A1J4JFE7"/>
<dbReference type="PANTHER" id="PTHR12596">
    <property type="entry name" value="EXPORTIN 4,7-RELATED"/>
    <property type="match status" value="1"/>
</dbReference>
<evidence type="ECO:0000256" key="6">
    <source>
        <dbReference type="ARBA" id="ARBA00022927"/>
    </source>
</evidence>
<evidence type="ECO:0000256" key="5">
    <source>
        <dbReference type="ARBA" id="ARBA00022490"/>
    </source>
</evidence>
<dbReference type="PANTHER" id="PTHR12596:SF2">
    <property type="entry name" value="EXPORTIN-7 ISOFORM X1"/>
    <property type="match status" value="1"/>
</dbReference>
<evidence type="ECO:0000256" key="4">
    <source>
        <dbReference type="ARBA" id="ARBA00022448"/>
    </source>
</evidence>
<dbReference type="GO" id="GO:0005737">
    <property type="term" value="C:cytoplasm"/>
    <property type="evidence" value="ECO:0007669"/>
    <property type="project" value="UniProtKB-SubCell"/>
</dbReference>
<evidence type="ECO:0000256" key="7">
    <source>
        <dbReference type="ARBA" id="ARBA00023242"/>
    </source>
</evidence>
<dbReference type="InterPro" id="IPR044189">
    <property type="entry name" value="XPO4/7-like"/>
</dbReference>
<name>A0A1J4JFE7_9EUKA</name>
<comment type="similarity">
    <text evidence="3">Belongs to the exportin family.</text>
</comment>
<gene>
    <name evidence="9" type="ORF">TRFO_10051</name>
</gene>
<keyword evidence="4" id="KW-0813">Transport</keyword>
<keyword evidence="6" id="KW-0653">Protein transport</keyword>
<protein>
    <recommendedName>
        <fullName evidence="11">Importin N-terminal domain-containing protein</fullName>
    </recommendedName>
</protein>
<accession>A0A1J4JFE7</accession>
<dbReference type="GeneID" id="94829916"/>
<reference evidence="9" key="1">
    <citation type="submission" date="2016-10" db="EMBL/GenBank/DDBJ databases">
        <authorList>
            <person name="Benchimol M."/>
            <person name="Almeida L.G."/>
            <person name="Vasconcelos A.T."/>
            <person name="Perreira-Neves A."/>
            <person name="Rosa I.A."/>
            <person name="Tasca T."/>
            <person name="Bogo M.R."/>
            <person name="de Souza W."/>
        </authorList>
    </citation>
    <scope>NUCLEOTIDE SEQUENCE [LARGE SCALE GENOMIC DNA]</scope>
    <source>
        <strain evidence="9">K</strain>
    </source>
</reference>
<dbReference type="Proteomes" id="UP000179807">
    <property type="component" value="Unassembled WGS sequence"/>
</dbReference>
<dbReference type="VEuPathDB" id="TrichDB:TRFO_10051"/>
<evidence type="ECO:0000313" key="10">
    <source>
        <dbReference type="Proteomes" id="UP000179807"/>
    </source>
</evidence>
<dbReference type="GO" id="GO:0005643">
    <property type="term" value="C:nuclear pore"/>
    <property type="evidence" value="ECO:0007669"/>
    <property type="project" value="TreeGrafter"/>
</dbReference>
<dbReference type="RefSeq" id="XP_068349508.1">
    <property type="nucleotide sequence ID" value="XM_068495212.1"/>
</dbReference>
<keyword evidence="8" id="KW-0175">Coiled coil</keyword>
<evidence type="ECO:0000256" key="8">
    <source>
        <dbReference type="SAM" id="Coils"/>
    </source>
</evidence>
<evidence type="ECO:0000256" key="3">
    <source>
        <dbReference type="ARBA" id="ARBA00009466"/>
    </source>
</evidence>
<sequence>MISDEQINQLDSLIQEYYKSGYCPNQETLINTWMKNPTYFSACVEILENPNSSTNLTHFVLTSLKSLISIICSKWGPNEFYSFIEKVLKVLFEQIHRFNNNFLLSTFCSMFSYSFFLGFRVIPDFKIQENFIQAFLNSSFQIHHYAIIQIFTSIIETMKNNKIYYQNRISDFKDNLLLYFFKVGIQFLTDYDFKNAEIKPINNQNIINDASENIDDFSKKAQIDNKENFLQLMNATVFDLLRFCLTFECDSDQDNSMICLSENWNDLLKILIFRIPEIFDTCLGLEGDFHKKAYEFIFCITSLRIPKDIFLDFSNSLVYNMNHLFTLNPIENDLDFIEEITNLILKIQLATSLNYSFPIYKDFIKNIYNFTLQLLNPNLLENGFSALFPLVKFWELYSSNYPKKVKKVHTISQHLLNVLYELSMKPNILSKLDFLEISQLSLFIYTLGKNKEMEIIENIKQKEELDKEKEKLDQIVKKKNLYKQKLLESNIEILEDENNNRNFPDIENEHFDQRLHNSQENDDLNSNNYEKTEENVDTYYSKINEILQTKLNIFLEFPNNLQNEQQLAMSALIVSSPIVRKFDYFNHYSYISIVYILRLFEFTKELTKTASHELIELIILFIIKQIERNPIYFDKALRCLDDKIYCTPIKRGEQLHSYLLGRVLHIAKFYPSDSPIIDQVFSNILCFFSLKLNDESITFMEEEFLENFLYVKKMQLRPNRKANFFQPKTWKMINHINFHKFVGSMINTLSTKTDVYYSTLESHFLPYLKDIKERLEKSTSINQVIPLLLDLIGLFRGSEGPYSYNLFFNLYFDCIIKVKQLSIIPNNDEAKNENIQINPNFVFYYVKLFSEITNNTNNRISFHEHSSNGLKLFIESASFLIFIFEYIPRNIDAVSSLLKYIFRVLTNLLSNDYSCIGALLVYNDETLYKLLHHYLSFIHDTNIQNLSCFPKLFYESARFTYFLLKLFFNQVIQTDITYILTILIAFSFINESHNDLTILVSLDVIDIISKYCILHINDDVGKGLILGISNYLSIYVGNCLTIFLKRPKLLHENVLNIFLNIFQLGVISPDSFEDEFRIIYDLTANENIHKIIHCILNKSCA</sequence>
<comment type="subcellular location">
    <subcellularLocation>
        <location evidence="2">Cytoplasm</location>
    </subcellularLocation>
    <subcellularLocation>
        <location evidence="1">Nucleus</location>
    </subcellularLocation>
</comment>